<keyword evidence="2" id="KW-0560">Oxidoreductase</keyword>
<evidence type="ECO:0000256" key="2">
    <source>
        <dbReference type="ARBA" id="ARBA00023002"/>
    </source>
</evidence>
<dbReference type="InterPro" id="IPR050642">
    <property type="entry name" value="PDH_E1_Alpha_Subunit"/>
</dbReference>
<evidence type="ECO:0000256" key="1">
    <source>
        <dbReference type="ARBA" id="ARBA00001964"/>
    </source>
</evidence>
<proteinExistence type="predicted"/>
<feature type="domain" description="Dehydrogenase E1 component" evidence="4">
    <location>
        <begin position="30"/>
        <end position="326"/>
    </location>
</feature>
<gene>
    <name evidence="5" type="ORF">GCM10018781_52160</name>
</gene>
<dbReference type="CDD" id="cd02000">
    <property type="entry name" value="TPP_E1_PDC_ADC_BCADC"/>
    <property type="match status" value="1"/>
</dbReference>
<dbReference type="AlphaFoldDB" id="A0A919KYZ1"/>
<dbReference type="GO" id="GO:0000287">
    <property type="term" value="F:magnesium ion binding"/>
    <property type="evidence" value="ECO:0007669"/>
    <property type="project" value="UniProtKB-ARBA"/>
</dbReference>
<reference evidence="5" key="2">
    <citation type="submission" date="2020-09" db="EMBL/GenBank/DDBJ databases">
        <authorList>
            <person name="Sun Q."/>
            <person name="Ohkuma M."/>
        </authorList>
    </citation>
    <scope>NUCLEOTIDE SEQUENCE</scope>
    <source>
        <strain evidence="5">JCM 4646</strain>
    </source>
</reference>
<evidence type="ECO:0000313" key="6">
    <source>
        <dbReference type="Proteomes" id="UP000617734"/>
    </source>
</evidence>
<dbReference type="SUPFAM" id="SSF52518">
    <property type="entry name" value="Thiamin diphosphate-binding fold (THDP-binding)"/>
    <property type="match status" value="1"/>
</dbReference>
<reference evidence="5" key="1">
    <citation type="journal article" date="2014" name="Int. J. Syst. Evol. Microbiol.">
        <title>Complete genome sequence of Corynebacterium casei LMG S-19264T (=DSM 44701T), isolated from a smear-ripened cheese.</title>
        <authorList>
            <consortium name="US DOE Joint Genome Institute (JGI-PGF)"/>
            <person name="Walter F."/>
            <person name="Albersmeier A."/>
            <person name="Kalinowski J."/>
            <person name="Ruckert C."/>
        </authorList>
    </citation>
    <scope>NUCLEOTIDE SEQUENCE</scope>
    <source>
        <strain evidence="5">JCM 4646</strain>
    </source>
</reference>
<evidence type="ECO:0000256" key="3">
    <source>
        <dbReference type="ARBA" id="ARBA00023052"/>
    </source>
</evidence>
<accession>A0A919KYZ1</accession>
<dbReference type="EMBL" id="BNBO01000034">
    <property type="protein sequence ID" value="GHH77847.1"/>
    <property type="molecule type" value="Genomic_DNA"/>
</dbReference>
<dbReference type="Proteomes" id="UP000617734">
    <property type="component" value="Unassembled WGS sequence"/>
</dbReference>
<evidence type="ECO:0000313" key="5">
    <source>
        <dbReference type="EMBL" id="GHH77847.1"/>
    </source>
</evidence>
<keyword evidence="6" id="KW-1185">Reference proteome</keyword>
<comment type="cofactor">
    <cofactor evidence="1">
        <name>thiamine diphosphate</name>
        <dbReference type="ChEBI" id="CHEBI:58937"/>
    </cofactor>
</comment>
<name>A0A919KYZ1_9ACTN</name>
<dbReference type="RefSeq" id="WP_190213345.1">
    <property type="nucleotide sequence ID" value="NZ_BNBO01000034.1"/>
</dbReference>
<dbReference type="GO" id="GO:0006086">
    <property type="term" value="P:pyruvate decarboxylation to acetyl-CoA"/>
    <property type="evidence" value="ECO:0007669"/>
    <property type="project" value="TreeGrafter"/>
</dbReference>
<dbReference type="PANTHER" id="PTHR11516:SF60">
    <property type="entry name" value="PYRUVATE DEHYDROGENASE E1 COMPONENT SUBUNIT ALPHA"/>
    <property type="match status" value="1"/>
</dbReference>
<dbReference type="PANTHER" id="PTHR11516">
    <property type="entry name" value="PYRUVATE DEHYDROGENASE E1 COMPONENT, ALPHA SUBUNIT BACTERIAL AND ORGANELLAR"/>
    <property type="match status" value="1"/>
</dbReference>
<dbReference type="InterPro" id="IPR029061">
    <property type="entry name" value="THDP-binding"/>
</dbReference>
<dbReference type="InterPro" id="IPR001017">
    <property type="entry name" value="DH_E1"/>
</dbReference>
<comment type="caution">
    <text evidence="5">The sequence shown here is derived from an EMBL/GenBank/DDBJ whole genome shotgun (WGS) entry which is preliminary data.</text>
</comment>
<dbReference type="GO" id="GO:0004739">
    <property type="term" value="F:pyruvate dehydrogenase (acetyl-transferring) activity"/>
    <property type="evidence" value="ECO:0007669"/>
    <property type="project" value="TreeGrafter"/>
</dbReference>
<protein>
    <submittedName>
        <fullName evidence="5">Acetoin:2,6-dichlorophenolindophenol oxidoreductase subunit alpha</fullName>
    </submittedName>
</protein>
<dbReference type="Gene3D" id="3.40.50.970">
    <property type="match status" value="1"/>
</dbReference>
<sequence length="338" mass="35361">MALALPADPAVSPMDPPQDGGLDLVAAYKAMVLIRAYEERILQARTDREVIGPVHPYIGQEAVAVGVCAALQPRDHLVSHYRGHGHALARGVDLDALTAELFGRADGLCGGKAAALVSDPATHLLLSSGIVGAGIPVAAGAAMTSQVRRDGAVAVVFFGEGALGAGVVHETLTLAVAQRLPLILVCENNGYQGATRTEEVYPETSVARIAEGHRMPVHRVDGNDTLAVHAAAAASVAVARAGQGPAFIEASTYLTRFHLQFDRPSGERRPAEELDGWLARDPLDALRGHLLAAGTAPDLLDALHSEAERRVEAAVAFARTSPWPAPELALTNLWAGTP</sequence>
<organism evidence="5 6">
    <name type="scientific">Kitasatospora indigofera</name>
    <dbReference type="NCBI Taxonomy" id="67307"/>
    <lineage>
        <taxon>Bacteria</taxon>
        <taxon>Bacillati</taxon>
        <taxon>Actinomycetota</taxon>
        <taxon>Actinomycetes</taxon>
        <taxon>Kitasatosporales</taxon>
        <taxon>Streptomycetaceae</taxon>
        <taxon>Kitasatospora</taxon>
    </lineage>
</organism>
<dbReference type="GeneID" id="95355584"/>
<evidence type="ECO:0000259" key="4">
    <source>
        <dbReference type="Pfam" id="PF00676"/>
    </source>
</evidence>
<dbReference type="Pfam" id="PF00676">
    <property type="entry name" value="E1_dh"/>
    <property type="match status" value="1"/>
</dbReference>
<keyword evidence="3" id="KW-0786">Thiamine pyrophosphate</keyword>